<dbReference type="STRING" id="930129.SAMN05216352_113114"/>
<reference evidence="2 3" key="1">
    <citation type="submission" date="2016-10" db="EMBL/GenBank/DDBJ databases">
        <authorList>
            <person name="de Groot N.N."/>
        </authorList>
    </citation>
    <scope>NUCLEOTIDE SEQUENCE [LARGE SCALE GENOMIC DNA]</scope>
    <source>
        <strain evidence="3">P4B,CCM 7963,CECT 7998,DSM 25260,IBRC-M 10614,KCTC 13821</strain>
    </source>
</reference>
<evidence type="ECO:0000256" key="1">
    <source>
        <dbReference type="SAM" id="Phobius"/>
    </source>
</evidence>
<dbReference type="EMBL" id="FNDU01000013">
    <property type="protein sequence ID" value="SDI87305.1"/>
    <property type="molecule type" value="Genomic_DNA"/>
</dbReference>
<dbReference type="OrthoDB" id="2945487at2"/>
<protein>
    <submittedName>
        <fullName evidence="2">Uncharacterized protein</fullName>
    </submittedName>
</protein>
<sequence>MFASMMEIILAAMTVGAASVYTRNKQTMLSVLFILLFASFAYLGFLLSSYHIIYLEELHWTVDVVRFLIALTVGAAAVFSFLPFHGYFHSQSKQLWLAVSVFYLFVGWHAGHWFGSWYMFTGLIIMFIIFYVAGNICQGMVQIKLKQKQMASYIPFIILLLFSILLLL</sequence>
<keyword evidence="1" id="KW-1133">Transmembrane helix</keyword>
<organism evidence="2 3">
    <name type="scientific">Alteribacillus bidgolensis</name>
    <dbReference type="NCBI Taxonomy" id="930129"/>
    <lineage>
        <taxon>Bacteria</taxon>
        <taxon>Bacillati</taxon>
        <taxon>Bacillota</taxon>
        <taxon>Bacilli</taxon>
        <taxon>Bacillales</taxon>
        <taxon>Bacillaceae</taxon>
        <taxon>Alteribacillus</taxon>
    </lineage>
</organism>
<keyword evidence="1" id="KW-0812">Transmembrane</keyword>
<feature type="transmembrane region" description="Helical" evidence="1">
    <location>
        <begin position="95"/>
        <end position="111"/>
    </location>
</feature>
<evidence type="ECO:0000313" key="3">
    <source>
        <dbReference type="Proteomes" id="UP000199017"/>
    </source>
</evidence>
<evidence type="ECO:0000313" key="2">
    <source>
        <dbReference type="EMBL" id="SDI87305.1"/>
    </source>
</evidence>
<feature type="transmembrane region" description="Helical" evidence="1">
    <location>
        <begin position="117"/>
        <end position="138"/>
    </location>
</feature>
<feature type="transmembrane region" description="Helical" evidence="1">
    <location>
        <begin position="6"/>
        <end position="22"/>
    </location>
</feature>
<dbReference type="RefSeq" id="WP_091587201.1">
    <property type="nucleotide sequence ID" value="NZ_FNDU01000013.1"/>
</dbReference>
<keyword evidence="3" id="KW-1185">Reference proteome</keyword>
<keyword evidence="1" id="KW-0472">Membrane</keyword>
<accession>A0A1G8P4P4</accession>
<gene>
    <name evidence="2" type="ORF">SAMN05216352_113114</name>
</gene>
<proteinExistence type="predicted"/>
<dbReference type="AlphaFoldDB" id="A0A1G8P4P4"/>
<feature type="transmembrane region" description="Helical" evidence="1">
    <location>
        <begin position="150"/>
        <end position="167"/>
    </location>
</feature>
<feature type="transmembrane region" description="Helical" evidence="1">
    <location>
        <begin position="29"/>
        <end position="53"/>
    </location>
</feature>
<dbReference type="Proteomes" id="UP000199017">
    <property type="component" value="Unassembled WGS sequence"/>
</dbReference>
<name>A0A1G8P4P4_9BACI</name>
<feature type="transmembrane region" description="Helical" evidence="1">
    <location>
        <begin position="65"/>
        <end position="88"/>
    </location>
</feature>